<organism evidence="2 3">
    <name type="scientific">Caligus rogercresseyi</name>
    <name type="common">Sea louse</name>
    <dbReference type="NCBI Taxonomy" id="217165"/>
    <lineage>
        <taxon>Eukaryota</taxon>
        <taxon>Metazoa</taxon>
        <taxon>Ecdysozoa</taxon>
        <taxon>Arthropoda</taxon>
        <taxon>Crustacea</taxon>
        <taxon>Multicrustacea</taxon>
        <taxon>Hexanauplia</taxon>
        <taxon>Copepoda</taxon>
        <taxon>Siphonostomatoida</taxon>
        <taxon>Caligidae</taxon>
        <taxon>Caligus</taxon>
    </lineage>
</organism>
<feature type="region of interest" description="Disordered" evidence="1">
    <location>
        <begin position="1"/>
        <end position="24"/>
    </location>
</feature>
<protein>
    <submittedName>
        <fullName evidence="2">Uncharacterized protein</fullName>
    </submittedName>
</protein>
<keyword evidence="3" id="KW-1185">Reference proteome</keyword>
<dbReference type="Proteomes" id="UP000595437">
    <property type="component" value="Chromosome 5"/>
</dbReference>
<reference evidence="3" key="1">
    <citation type="submission" date="2021-01" db="EMBL/GenBank/DDBJ databases">
        <title>Caligus Genome Assembly.</title>
        <authorList>
            <person name="Gallardo-Escarate C."/>
        </authorList>
    </citation>
    <scope>NUCLEOTIDE SEQUENCE [LARGE SCALE GENOMIC DNA]</scope>
</reference>
<feature type="compositionally biased region" description="Low complexity" evidence="1">
    <location>
        <begin position="1"/>
        <end position="17"/>
    </location>
</feature>
<gene>
    <name evidence="2" type="ORF">FKW44_008707</name>
</gene>
<accession>A0A7T8KGJ9</accession>
<name>A0A7T8KGJ9_CALRO</name>
<evidence type="ECO:0000313" key="2">
    <source>
        <dbReference type="EMBL" id="QQP55501.1"/>
    </source>
</evidence>
<evidence type="ECO:0000256" key="1">
    <source>
        <dbReference type="SAM" id="MobiDB-lite"/>
    </source>
</evidence>
<proteinExistence type="predicted"/>
<sequence>MERTPTPTSTPGTPATTLRNTTPHATCTSAPTAIINYVQLKTNPLYCFILITLTITFTAQ</sequence>
<evidence type="ECO:0000313" key="3">
    <source>
        <dbReference type="Proteomes" id="UP000595437"/>
    </source>
</evidence>
<dbReference type="EMBL" id="CP045894">
    <property type="protein sequence ID" value="QQP55501.1"/>
    <property type="molecule type" value="Genomic_DNA"/>
</dbReference>
<dbReference type="AlphaFoldDB" id="A0A7T8KGJ9"/>